<protein>
    <submittedName>
        <fullName evidence="1">Superkiller protein 3</fullName>
    </submittedName>
</protein>
<evidence type="ECO:0000313" key="1">
    <source>
        <dbReference type="EMBL" id="AEY60736.1"/>
    </source>
</evidence>
<accession>V9IJS6</accession>
<dbReference type="AlphaFoldDB" id="V9IJS6"/>
<reference evidence="1" key="1">
    <citation type="submission" date="2011-11" db="EMBL/GenBank/DDBJ databases">
        <title>Decoding the brain transcriptome of the Eastern honeybee (Apis cerana) based on pyrosequencing.</title>
        <authorList>
            <person name="Sun L."/>
            <person name="Zheng H."/>
            <person name="Wang Y."/>
            <person name="Xie X."/>
            <person name="Zhu Y."/>
            <person name="Gu W."/>
            <person name="Wang S."/>
        </authorList>
    </citation>
    <scope>NUCLEOTIDE SEQUENCE</scope>
    <source>
        <tissue evidence="1">Brain</tissue>
    </source>
</reference>
<dbReference type="EMBL" id="JR048702">
    <property type="protein sequence ID" value="AEY60736.1"/>
    <property type="molecule type" value="mRNA"/>
</dbReference>
<sequence>MIDKVLTRILLDNINKLDKYQDLLKNVFKSSITDFDAIEQQHFYRKYLKILYDKDELIILLKEAINMHQQFPQDIISLEYICRIYCEQNILGENFPDIDITQFYECLLKLNKESEIAAVTKAIYLKKIK</sequence>
<proteinExistence type="evidence at transcript level"/>
<organism evidence="1">
    <name type="scientific">Apis cerana</name>
    <name type="common">Indian honeybee</name>
    <dbReference type="NCBI Taxonomy" id="7461"/>
    <lineage>
        <taxon>Eukaryota</taxon>
        <taxon>Metazoa</taxon>
        <taxon>Ecdysozoa</taxon>
        <taxon>Arthropoda</taxon>
        <taxon>Hexapoda</taxon>
        <taxon>Insecta</taxon>
        <taxon>Pterygota</taxon>
        <taxon>Neoptera</taxon>
        <taxon>Endopterygota</taxon>
        <taxon>Hymenoptera</taxon>
        <taxon>Apocrita</taxon>
        <taxon>Aculeata</taxon>
        <taxon>Apoidea</taxon>
        <taxon>Anthophila</taxon>
        <taxon>Apidae</taxon>
        <taxon>Apis</taxon>
    </lineage>
</organism>
<name>V9IJS6_APICE</name>
<gene>
    <name evidence="1" type="ORF">ACCB09923</name>
</gene>